<dbReference type="CDD" id="cd06533">
    <property type="entry name" value="Glyco_transf_WecG_TagA"/>
    <property type="match status" value="1"/>
</dbReference>
<evidence type="ECO:0000256" key="1">
    <source>
        <dbReference type="ARBA" id="ARBA00022676"/>
    </source>
</evidence>
<organism evidence="3 4">
    <name type="scientific">Tritonibacter horizontis</name>
    <dbReference type="NCBI Taxonomy" id="1768241"/>
    <lineage>
        <taxon>Bacteria</taxon>
        <taxon>Pseudomonadati</taxon>
        <taxon>Pseudomonadota</taxon>
        <taxon>Alphaproteobacteria</taxon>
        <taxon>Rhodobacterales</taxon>
        <taxon>Paracoccaceae</taxon>
        <taxon>Tritonibacter</taxon>
    </lineage>
</organism>
<sequence>MAHRIDMYFLFNNQRLDVNVPDWGRLASLIVDRFRTGQGFALATVNLDHLVKLAQDRAFLAAYLDHDLVVADGRPIVWLSRLARRRVALLPGSDLILPLCRLAAAEGGKVAFVGSSQPVLDRSAARLVSSVDGLQVTYLRAPSQGFDPAGEDARAILAELETAGIALCFVALGAPKQEQFAQLGRQLSPSVGFASIGAGLDFVAGHQRRAPRWVRAVALEWLWRMLSHPQRLLPRYARCFAVLPGHIAGALRLRYQAKGRAAKG</sequence>
<comment type="caution">
    <text evidence="3">The sequence shown here is derived from an EMBL/GenBank/DDBJ whole genome shotgun (WGS) entry which is preliminary data.</text>
</comment>
<dbReference type="EMBL" id="LPUY01000075">
    <property type="protein sequence ID" value="KUP92419.1"/>
    <property type="molecule type" value="Genomic_DNA"/>
</dbReference>
<dbReference type="Proteomes" id="UP000068382">
    <property type="component" value="Unassembled WGS sequence"/>
</dbReference>
<dbReference type="PANTHER" id="PTHR34136">
    <property type="match status" value="1"/>
</dbReference>
<evidence type="ECO:0000313" key="3">
    <source>
        <dbReference type="EMBL" id="KUP92419.1"/>
    </source>
</evidence>
<dbReference type="PANTHER" id="PTHR34136:SF1">
    <property type="entry name" value="UDP-N-ACETYL-D-MANNOSAMINURONIC ACID TRANSFERASE"/>
    <property type="match status" value="1"/>
</dbReference>
<protein>
    <submittedName>
        <fullName evidence="3">Putative N-acetylmannosaminyltransferase</fullName>
        <ecNumber evidence="3">2.4.1.187</ecNumber>
    </submittedName>
</protein>
<dbReference type="PATRIC" id="fig|1768241.3.peg.2849"/>
<name>A0A132BVK5_9RHOB</name>
<keyword evidence="4" id="KW-1185">Reference proteome</keyword>
<gene>
    <name evidence="3" type="primary">tagA</name>
    <name evidence="3" type="ORF">TRIHO_27230</name>
</gene>
<dbReference type="AlphaFoldDB" id="A0A132BVK5"/>
<keyword evidence="2 3" id="KW-0808">Transferase</keyword>
<evidence type="ECO:0000256" key="2">
    <source>
        <dbReference type="ARBA" id="ARBA00022679"/>
    </source>
</evidence>
<accession>A0A132BVK5</accession>
<dbReference type="NCBIfam" id="TIGR00696">
    <property type="entry name" value="wecG_tagA_cpsF"/>
    <property type="match status" value="1"/>
</dbReference>
<dbReference type="GO" id="GO:0047244">
    <property type="term" value="F:N-acetylglucosaminyldiphosphoundecaprenol N-acetyl-beta-D-mannosaminyltransferase activity"/>
    <property type="evidence" value="ECO:0007669"/>
    <property type="project" value="UniProtKB-EC"/>
</dbReference>
<dbReference type="EC" id="2.4.1.187" evidence="3"/>
<dbReference type="Pfam" id="PF03808">
    <property type="entry name" value="Glyco_tran_WecG"/>
    <property type="match status" value="1"/>
</dbReference>
<proteinExistence type="predicted"/>
<evidence type="ECO:0000313" key="4">
    <source>
        <dbReference type="Proteomes" id="UP000068382"/>
    </source>
</evidence>
<keyword evidence="1 3" id="KW-0328">Glycosyltransferase</keyword>
<reference evidence="3 4" key="1">
    <citation type="submission" date="2015-12" db="EMBL/GenBank/DDBJ databases">
        <title>Genome sequence of the marine Rhodobacteraceae strain O3.65, Candidatus Tritonibacter horizontis.</title>
        <authorList>
            <person name="Poehlein A."/>
            <person name="Giebel H.A."/>
            <person name="Voget S."/>
            <person name="Brinkhoff T."/>
        </authorList>
    </citation>
    <scope>NUCLEOTIDE SEQUENCE [LARGE SCALE GENOMIC DNA]</scope>
    <source>
        <strain evidence="3 4">O3.65</strain>
    </source>
</reference>
<dbReference type="InterPro" id="IPR004629">
    <property type="entry name" value="WecG_TagA_CpsF"/>
</dbReference>